<dbReference type="EMBL" id="CATOUU010000647">
    <property type="protein sequence ID" value="CAI9937602.1"/>
    <property type="molecule type" value="Genomic_DNA"/>
</dbReference>
<evidence type="ECO:0000313" key="4">
    <source>
        <dbReference type="Proteomes" id="UP001642409"/>
    </source>
</evidence>
<feature type="coiled-coil region" evidence="1">
    <location>
        <begin position="265"/>
        <end position="320"/>
    </location>
</feature>
<keyword evidence="4" id="KW-1185">Reference proteome</keyword>
<keyword evidence="1" id="KW-0175">Coiled coil</keyword>
<proteinExistence type="predicted"/>
<evidence type="ECO:0000313" key="3">
    <source>
        <dbReference type="EMBL" id="CAL6029491.1"/>
    </source>
</evidence>
<reference evidence="2" key="1">
    <citation type="submission" date="2023-06" db="EMBL/GenBank/DDBJ databases">
        <authorList>
            <person name="Kurt Z."/>
        </authorList>
    </citation>
    <scope>NUCLEOTIDE SEQUENCE</scope>
</reference>
<sequence>MDAYPQFDLACMYWNIFCDYQKQIFKDIDNAVHSFKREGLSCAEAQNNCFLQLFINENLPSSKSSEQIFLNQLRQEYRNKYSSLLKTWKEKIDQFDKHMIEQQILVEKRKKDQISEETQNKIQRFFTYSVENIEEEEDQHSSNVFAKLLQQGQNSYNNIFDNLDNLFSLQSNQKQTNIQNIYEIFKKRNKSSILEQSKSNLSNSKQHNVNNQDLKICDQQPSRQELLNTIIQDIIEDNQMQPNKLYLKMLNQNKQQQQKQNKQTVYNVQKDLQTIQQQREEAKIKLSMKNEIKTQYINKIQEQQENIKELIQTRYKIKEQLKLAKPGGKLHNQILKQLDDINKLMQIK</sequence>
<comment type="caution">
    <text evidence="2">The sequence shown here is derived from an EMBL/GenBank/DDBJ whole genome shotgun (WGS) entry which is preliminary data.</text>
</comment>
<dbReference type="AlphaFoldDB" id="A0AA86U4I8"/>
<dbReference type="EMBL" id="CAXDID020000110">
    <property type="protein sequence ID" value="CAL6029491.1"/>
    <property type="molecule type" value="Genomic_DNA"/>
</dbReference>
<dbReference type="Proteomes" id="UP001642409">
    <property type="component" value="Unassembled WGS sequence"/>
</dbReference>
<gene>
    <name evidence="2" type="ORF">HINF_LOCUS25247</name>
    <name evidence="3" type="ORF">HINF_LOCUS32368</name>
</gene>
<reference evidence="3 4" key="2">
    <citation type="submission" date="2024-07" db="EMBL/GenBank/DDBJ databases">
        <authorList>
            <person name="Akdeniz Z."/>
        </authorList>
    </citation>
    <scope>NUCLEOTIDE SEQUENCE [LARGE SCALE GENOMIC DNA]</scope>
</reference>
<evidence type="ECO:0000313" key="2">
    <source>
        <dbReference type="EMBL" id="CAI9937602.1"/>
    </source>
</evidence>
<evidence type="ECO:0000256" key="1">
    <source>
        <dbReference type="SAM" id="Coils"/>
    </source>
</evidence>
<protein>
    <submittedName>
        <fullName evidence="3">Hypothetical_protein</fullName>
    </submittedName>
</protein>
<name>A0AA86U4I8_9EUKA</name>
<accession>A0AA86U4I8</accession>
<organism evidence="2">
    <name type="scientific">Hexamita inflata</name>
    <dbReference type="NCBI Taxonomy" id="28002"/>
    <lineage>
        <taxon>Eukaryota</taxon>
        <taxon>Metamonada</taxon>
        <taxon>Diplomonadida</taxon>
        <taxon>Hexamitidae</taxon>
        <taxon>Hexamitinae</taxon>
        <taxon>Hexamita</taxon>
    </lineage>
</organism>